<evidence type="ECO:0000256" key="10">
    <source>
        <dbReference type="SAM" id="MobiDB-lite"/>
    </source>
</evidence>
<evidence type="ECO:0000313" key="12">
    <source>
        <dbReference type="EMBL" id="PWN46386.1"/>
    </source>
</evidence>
<gene>
    <name evidence="12" type="ORF">IE81DRAFT_327423</name>
</gene>
<organism evidence="12 13">
    <name type="scientific">Ceraceosorus guamensis</name>
    <dbReference type="NCBI Taxonomy" id="1522189"/>
    <lineage>
        <taxon>Eukaryota</taxon>
        <taxon>Fungi</taxon>
        <taxon>Dikarya</taxon>
        <taxon>Basidiomycota</taxon>
        <taxon>Ustilaginomycotina</taxon>
        <taxon>Exobasidiomycetes</taxon>
        <taxon>Ceraceosorales</taxon>
        <taxon>Ceraceosoraceae</taxon>
        <taxon>Ceraceosorus</taxon>
    </lineage>
</organism>
<evidence type="ECO:0000256" key="9">
    <source>
        <dbReference type="ARBA" id="ARBA00025599"/>
    </source>
</evidence>
<keyword evidence="13" id="KW-1185">Reference proteome</keyword>
<keyword evidence="4" id="KW-0698">rRNA processing</keyword>
<dbReference type="InterPro" id="IPR047021">
    <property type="entry name" value="REXO1/3/4-like"/>
</dbReference>
<evidence type="ECO:0000256" key="5">
    <source>
        <dbReference type="ARBA" id="ARBA00022722"/>
    </source>
</evidence>
<dbReference type="SMART" id="SM00479">
    <property type="entry name" value="EXOIII"/>
    <property type="match status" value="1"/>
</dbReference>
<dbReference type="FunCoup" id="A0A316W8Z4">
    <property type="interactions" value="515"/>
</dbReference>
<dbReference type="InterPro" id="IPR012337">
    <property type="entry name" value="RNaseH-like_sf"/>
</dbReference>
<protein>
    <recommendedName>
        <fullName evidence="3">RNA exonuclease 4</fullName>
    </recommendedName>
</protein>
<dbReference type="Pfam" id="PF00929">
    <property type="entry name" value="RNase_T"/>
    <property type="match status" value="1"/>
</dbReference>
<keyword evidence="8" id="KW-0539">Nucleus</keyword>
<dbReference type="CDD" id="cd06144">
    <property type="entry name" value="REX4_like"/>
    <property type="match status" value="1"/>
</dbReference>
<dbReference type="InterPro" id="IPR036397">
    <property type="entry name" value="RNaseH_sf"/>
</dbReference>
<dbReference type="GeneID" id="37036944"/>
<evidence type="ECO:0000256" key="1">
    <source>
        <dbReference type="ARBA" id="ARBA00004123"/>
    </source>
</evidence>
<feature type="region of interest" description="Disordered" evidence="10">
    <location>
        <begin position="73"/>
        <end position="100"/>
    </location>
</feature>
<dbReference type="GO" id="GO:0008408">
    <property type="term" value="F:3'-5' exonuclease activity"/>
    <property type="evidence" value="ECO:0007669"/>
    <property type="project" value="InterPro"/>
</dbReference>
<dbReference type="GO" id="GO:0003676">
    <property type="term" value="F:nucleic acid binding"/>
    <property type="evidence" value="ECO:0007669"/>
    <property type="project" value="InterPro"/>
</dbReference>
<comment type="function">
    <text evidence="9">Exoribonuclease involved in ribosome biosynthesis. Involved in the processing of ITS1, the internal transcribed spacer localized between the 18S and 5.8S rRNAs.</text>
</comment>
<feature type="region of interest" description="Disordered" evidence="10">
    <location>
        <begin position="1"/>
        <end position="57"/>
    </location>
</feature>
<evidence type="ECO:0000256" key="4">
    <source>
        <dbReference type="ARBA" id="ARBA00022552"/>
    </source>
</evidence>
<comment type="subcellular location">
    <subcellularLocation>
        <location evidence="1">Nucleus</location>
    </subcellularLocation>
</comment>
<feature type="compositionally biased region" description="Low complexity" evidence="10">
    <location>
        <begin position="81"/>
        <end position="100"/>
    </location>
</feature>
<evidence type="ECO:0000256" key="3">
    <source>
        <dbReference type="ARBA" id="ARBA00016937"/>
    </source>
</evidence>
<accession>A0A316W8Z4</accession>
<dbReference type="AlphaFoldDB" id="A0A316W8Z4"/>
<dbReference type="InterPro" id="IPR037431">
    <property type="entry name" value="REX4_DEDDh_dom"/>
</dbReference>
<dbReference type="SUPFAM" id="SSF53098">
    <property type="entry name" value="Ribonuclease H-like"/>
    <property type="match status" value="1"/>
</dbReference>
<dbReference type="PANTHER" id="PTHR12801:SF45">
    <property type="entry name" value="RNA EXONUCLEASE 4"/>
    <property type="match status" value="1"/>
</dbReference>
<comment type="similarity">
    <text evidence="2">Belongs to the REXO4 family.</text>
</comment>
<evidence type="ECO:0000256" key="8">
    <source>
        <dbReference type="ARBA" id="ARBA00023242"/>
    </source>
</evidence>
<keyword evidence="7" id="KW-0269">Exonuclease</keyword>
<dbReference type="InParanoid" id="A0A316W8Z4"/>
<dbReference type="RefSeq" id="XP_025373546.1">
    <property type="nucleotide sequence ID" value="XM_025515074.1"/>
</dbReference>
<dbReference type="GO" id="GO:0000027">
    <property type="term" value="P:ribosomal large subunit assembly"/>
    <property type="evidence" value="ECO:0007669"/>
    <property type="project" value="TreeGrafter"/>
</dbReference>
<evidence type="ECO:0000259" key="11">
    <source>
        <dbReference type="SMART" id="SM00479"/>
    </source>
</evidence>
<keyword evidence="6" id="KW-0378">Hydrolase</keyword>
<proteinExistence type="inferred from homology"/>
<sequence>MPAVRTPASASSAASTIGADKSRSKTGGQAFVQEPPRLFPKAKPVKPGSNWSKLRKSLPTNAFAQAEALRKKRRLSSAQMSELSKISSSEASSSRSAYGSPVPTTLPWFAEDLDPEDLEMVRRSHANPSALLDKGKTPVKGSGVMSDEALKMQVILGGNSQDSEGKREVGQYLALDCEMVGVGAQGSESVLARVSVVNWHGHCVLDTFVKPKEAVTDYRTWVSGVRAANLKNAPSFEEVQERVSKLIHGRVLIGHAVHNDLSALLLDHPRRDIRDTAKFQPLRDLAKSKYPGLRKLASLVLGIDIQKSGRSHSSIEDAQATMAIYRTQHSAWQKSLGRNVPTSWEVEEEADEELADTTADGAEPLRVASAQHSSKPLKKPANIIQPRPRKPSATSNRPAQARAKHTAAPGWWNE</sequence>
<dbReference type="EMBL" id="KZ819351">
    <property type="protein sequence ID" value="PWN46386.1"/>
    <property type="molecule type" value="Genomic_DNA"/>
</dbReference>
<dbReference type="Proteomes" id="UP000245783">
    <property type="component" value="Unassembled WGS sequence"/>
</dbReference>
<dbReference type="GO" id="GO:0006364">
    <property type="term" value="P:rRNA processing"/>
    <property type="evidence" value="ECO:0007669"/>
    <property type="project" value="UniProtKB-KW"/>
</dbReference>
<reference evidence="12 13" key="1">
    <citation type="journal article" date="2018" name="Mol. Biol. Evol.">
        <title>Broad Genomic Sampling Reveals a Smut Pathogenic Ancestry of the Fungal Clade Ustilaginomycotina.</title>
        <authorList>
            <person name="Kijpornyongpan T."/>
            <person name="Mondo S.J."/>
            <person name="Barry K."/>
            <person name="Sandor L."/>
            <person name="Lee J."/>
            <person name="Lipzen A."/>
            <person name="Pangilinan J."/>
            <person name="LaButti K."/>
            <person name="Hainaut M."/>
            <person name="Henrissat B."/>
            <person name="Grigoriev I.V."/>
            <person name="Spatafora J.W."/>
            <person name="Aime M.C."/>
        </authorList>
    </citation>
    <scope>NUCLEOTIDE SEQUENCE [LARGE SCALE GENOMIC DNA]</scope>
    <source>
        <strain evidence="12 13">MCA 4658</strain>
    </source>
</reference>
<feature type="domain" description="Exonuclease" evidence="11">
    <location>
        <begin position="171"/>
        <end position="334"/>
    </location>
</feature>
<dbReference type="STRING" id="1522189.A0A316W8Z4"/>
<feature type="compositionally biased region" description="Acidic residues" evidence="10">
    <location>
        <begin position="345"/>
        <end position="355"/>
    </location>
</feature>
<dbReference type="PANTHER" id="PTHR12801">
    <property type="entry name" value="RNA EXONUCLEASE REXO1 / RECO3 FAMILY MEMBER-RELATED"/>
    <property type="match status" value="1"/>
</dbReference>
<dbReference type="GO" id="GO:0005634">
    <property type="term" value="C:nucleus"/>
    <property type="evidence" value="ECO:0007669"/>
    <property type="project" value="UniProtKB-SubCell"/>
</dbReference>
<evidence type="ECO:0000256" key="2">
    <source>
        <dbReference type="ARBA" id="ARBA00010489"/>
    </source>
</evidence>
<dbReference type="FunFam" id="3.30.420.10:FF:000007">
    <property type="entry name" value="Interferon-stimulated exonuclease gene 20"/>
    <property type="match status" value="1"/>
</dbReference>
<evidence type="ECO:0000256" key="6">
    <source>
        <dbReference type="ARBA" id="ARBA00022801"/>
    </source>
</evidence>
<dbReference type="InterPro" id="IPR013520">
    <property type="entry name" value="Ribonucl_H"/>
</dbReference>
<dbReference type="Gene3D" id="3.30.420.10">
    <property type="entry name" value="Ribonuclease H-like superfamily/Ribonuclease H"/>
    <property type="match status" value="1"/>
</dbReference>
<name>A0A316W8Z4_9BASI</name>
<evidence type="ECO:0000256" key="7">
    <source>
        <dbReference type="ARBA" id="ARBA00022839"/>
    </source>
</evidence>
<keyword evidence="5" id="KW-0540">Nuclease</keyword>
<evidence type="ECO:0000313" key="13">
    <source>
        <dbReference type="Proteomes" id="UP000245783"/>
    </source>
</evidence>
<dbReference type="OrthoDB" id="8191639at2759"/>
<feature type="region of interest" description="Disordered" evidence="10">
    <location>
        <begin position="344"/>
        <end position="414"/>
    </location>
</feature>